<dbReference type="GO" id="GO:0002474">
    <property type="term" value="P:antigen processing and presentation of peptide antigen via MHC class I"/>
    <property type="evidence" value="ECO:0007669"/>
    <property type="project" value="UniProtKB-KW"/>
</dbReference>
<comment type="subcellular location">
    <subcellularLocation>
        <location evidence="1">Membrane</location>
        <topology evidence="1">Single-pass type I membrane protein</topology>
    </subcellularLocation>
</comment>
<feature type="non-terminal residue" evidence="11">
    <location>
        <position position="1"/>
    </location>
</feature>
<dbReference type="OrthoDB" id="8936120at2759"/>
<sequence length="77" mass="9025">SLRHFSVAVSEPSPWLPQFMSVMYVDGTLISHYNSETGRKVPRVKWMEANMDPEYWDRGTQVCKHTEQIFHVNLDDV</sequence>
<dbReference type="PANTHER" id="PTHR16675:SF242">
    <property type="entry name" value="MAJOR HISTOCOMPATIBILITY COMPLEX CLASS I-RELATED GENE PROTEIN"/>
    <property type="match status" value="1"/>
</dbReference>
<evidence type="ECO:0000256" key="9">
    <source>
        <dbReference type="ARBA" id="ARBA00023180"/>
    </source>
</evidence>
<evidence type="ECO:0000256" key="1">
    <source>
        <dbReference type="ARBA" id="ARBA00004479"/>
    </source>
</evidence>
<dbReference type="GO" id="GO:0006955">
    <property type="term" value="P:immune response"/>
    <property type="evidence" value="ECO:0007669"/>
    <property type="project" value="TreeGrafter"/>
</dbReference>
<evidence type="ECO:0000256" key="6">
    <source>
        <dbReference type="ARBA" id="ARBA00022989"/>
    </source>
</evidence>
<keyword evidence="6" id="KW-1133">Transmembrane helix</keyword>
<dbReference type="Pfam" id="PF00129">
    <property type="entry name" value="MHC_I"/>
    <property type="match status" value="1"/>
</dbReference>
<reference evidence="11" key="1">
    <citation type="submission" date="2020-02" db="EMBL/GenBank/DDBJ databases">
        <title>Bird 10,000 Genomes (B10K) Project - Family phase.</title>
        <authorList>
            <person name="Zhang G."/>
        </authorList>
    </citation>
    <scope>NUCLEOTIDE SEQUENCE</scope>
    <source>
        <strain evidence="11">B10K-DU-030-59</strain>
    </source>
</reference>
<dbReference type="InterPro" id="IPR050208">
    <property type="entry name" value="MHC_class-I_related"/>
</dbReference>
<evidence type="ECO:0000313" key="12">
    <source>
        <dbReference type="Proteomes" id="UP000654395"/>
    </source>
</evidence>
<evidence type="ECO:0000256" key="8">
    <source>
        <dbReference type="ARBA" id="ARBA00023157"/>
    </source>
</evidence>
<keyword evidence="7" id="KW-0472">Membrane</keyword>
<accession>A0A852L6Z0</accession>
<dbReference type="GO" id="GO:0005615">
    <property type="term" value="C:extracellular space"/>
    <property type="evidence" value="ECO:0007669"/>
    <property type="project" value="TreeGrafter"/>
</dbReference>
<proteinExistence type="predicted"/>
<gene>
    <name evidence="11" type="primary">H2k1</name>
    <name evidence="11" type="ORF">UROIND_R15553</name>
</gene>
<evidence type="ECO:0000256" key="3">
    <source>
        <dbReference type="ARBA" id="ARBA00022692"/>
    </source>
</evidence>
<dbReference type="EMBL" id="WBNH01011900">
    <property type="protein sequence ID" value="NXX86229.1"/>
    <property type="molecule type" value="Genomic_DNA"/>
</dbReference>
<name>A0A852L6Z0_UROIN</name>
<dbReference type="GO" id="GO:0009897">
    <property type="term" value="C:external side of plasma membrane"/>
    <property type="evidence" value="ECO:0007669"/>
    <property type="project" value="TreeGrafter"/>
</dbReference>
<keyword evidence="3" id="KW-0812">Transmembrane</keyword>
<feature type="domain" description="MHC class I-like antigen recognition-like" evidence="10">
    <location>
        <begin position="1"/>
        <end position="76"/>
    </location>
</feature>
<dbReference type="GO" id="GO:0042612">
    <property type="term" value="C:MHC class I protein complex"/>
    <property type="evidence" value="ECO:0007669"/>
    <property type="project" value="UniProtKB-KW"/>
</dbReference>
<dbReference type="Proteomes" id="UP000654395">
    <property type="component" value="Unassembled WGS sequence"/>
</dbReference>
<comment type="caution">
    <text evidence="11">The sequence shown here is derived from an EMBL/GenBank/DDBJ whole genome shotgun (WGS) entry which is preliminary data.</text>
</comment>
<organism evidence="11 12">
    <name type="scientific">Urocolius indicus</name>
    <name type="common">Red-faced mousebird</name>
    <name type="synonym">Colius indicus</name>
    <dbReference type="NCBI Taxonomy" id="458196"/>
    <lineage>
        <taxon>Eukaryota</taxon>
        <taxon>Metazoa</taxon>
        <taxon>Chordata</taxon>
        <taxon>Craniata</taxon>
        <taxon>Vertebrata</taxon>
        <taxon>Euteleostomi</taxon>
        <taxon>Archelosauria</taxon>
        <taxon>Archosauria</taxon>
        <taxon>Dinosauria</taxon>
        <taxon>Saurischia</taxon>
        <taxon>Theropoda</taxon>
        <taxon>Coelurosauria</taxon>
        <taxon>Aves</taxon>
        <taxon>Neognathae</taxon>
        <taxon>Neoaves</taxon>
        <taxon>Telluraves</taxon>
        <taxon>Coraciimorphae</taxon>
        <taxon>Coliiformes</taxon>
        <taxon>Coliidae</taxon>
        <taxon>Urocolius</taxon>
    </lineage>
</organism>
<dbReference type="InterPro" id="IPR037055">
    <property type="entry name" value="MHC_I-like_Ag-recog_sf"/>
</dbReference>
<protein>
    <submittedName>
        <fullName evidence="11">HA1K protein</fullName>
    </submittedName>
</protein>
<keyword evidence="5" id="KW-0391">Immunity</keyword>
<dbReference type="InterPro" id="IPR011161">
    <property type="entry name" value="MHC_I-like_Ag-recog"/>
</dbReference>
<keyword evidence="8" id="KW-1015">Disulfide bond</keyword>
<evidence type="ECO:0000259" key="10">
    <source>
        <dbReference type="Pfam" id="PF00129"/>
    </source>
</evidence>
<dbReference type="Gene3D" id="3.30.500.10">
    <property type="entry name" value="MHC class I-like antigen recognition-like"/>
    <property type="match status" value="1"/>
</dbReference>
<dbReference type="AlphaFoldDB" id="A0A852L6Z0"/>
<dbReference type="SUPFAM" id="SSF54452">
    <property type="entry name" value="MHC antigen-recognition domain"/>
    <property type="match status" value="1"/>
</dbReference>
<keyword evidence="2" id="KW-0490">MHC I</keyword>
<evidence type="ECO:0000256" key="7">
    <source>
        <dbReference type="ARBA" id="ARBA00023136"/>
    </source>
</evidence>
<dbReference type="PANTHER" id="PTHR16675">
    <property type="entry name" value="MHC CLASS I-RELATED"/>
    <property type="match status" value="1"/>
</dbReference>
<evidence type="ECO:0000256" key="5">
    <source>
        <dbReference type="ARBA" id="ARBA00022859"/>
    </source>
</evidence>
<evidence type="ECO:0000313" key="11">
    <source>
        <dbReference type="EMBL" id="NXX86229.1"/>
    </source>
</evidence>
<feature type="non-terminal residue" evidence="11">
    <location>
        <position position="77"/>
    </location>
</feature>
<keyword evidence="4" id="KW-0732">Signal</keyword>
<keyword evidence="12" id="KW-1185">Reference proteome</keyword>
<dbReference type="InterPro" id="IPR011162">
    <property type="entry name" value="MHC_I/II-like_Ag-recog"/>
</dbReference>
<evidence type="ECO:0000256" key="4">
    <source>
        <dbReference type="ARBA" id="ARBA00022729"/>
    </source>
</evidence>
<keyword evidence="9" id="KW-0325">Glycoprotein</keyword>
<evidence type="ECO:0000256" key="2">
    <source>
        <dbReference type="ARBA" id="ARBA00022451"/>
    </source>
</evidence>